<reference evidence="1" key="1">
    <citation type="submission" date="2021-01" db="EMBL/GenBank/DDBJ databases">
        <authorList>
            <person name="Corre E."/>
            <person name="Pelletier E."/>
            <person name="Niang G."/>
            <person name="Scheremetjew M."/>
            <person name="Finn R."/>
            <person name="Kale V."/>
            <person name="Holt S."/>
            <person name="Cochrane G."/>
            <person name="Meng A."/>
            <person name="Brown T."/>
            <person name="Cohen L."/>
        </authorList>
    </citation>
    <scope>NUCLEOTIDE SEQUENCE</scope>
    <source>
        <strain evidence="1">308</strain>
    </source>
</reference>
<protein>
    <submittedName>
        <fullName evidence="1">Uncharacterized protein</fullName>
    </submittedName>
</protein>
<sequence length="166" mass="18184">MVCAFIKVRGNTSIGTLLQNAGLCSIPSNSTPAQPNMNDKWFSGGYITRTYANSTVETVQLEFPKHMRFTEENRNSSVPKISIAIIKLIEIWIGPLRYPSYAPSLVPSKSSSMLPSVRTYGVPSVQPLRNPSDLPSIFPFKNPALCPLIEPSGNPSQSPTICVDKE</sequence>
<accession>A0A7S1BPY3</accession>
<dbReference type="Gene3D" id="3.40.630.40">
    <property type="entry name" value="Zn-dependent exopeptidases"/>
    <property type="match status" value="1"/>
</dbReference>
<evidence type="ECO:0000313" key="1">
    <source>
        <dbReference type="EMBL" id="CAD8894262.1"/>
    </source>
</evidence>
<gene>
    <name evidence="1" type="ORF">CHYS00102_LOCUS21475</name>
</gene>
<organism evidence="1">
    <name type="scientific">Corethron hystrix</name>
    <dbReference type="NCBI Taxonomy" id="216773"/>
    <lineage>
        <taxon>Eukaryota</taxon>
        <taxon>Sar</taxon>
        <taxon>Stramenopiles</taxon>
        <taxon>Ochrophyta</taxon>
        <taxon>Bacillariophyta</taxon>
        <taxon>Coscinodiscophyceae</taxon>
        <taxon>Corethrophycidae</taxon>
        <taxon>Corethrales</taxon>
        <taxon>Corethraceae</taxon>
        <taxon>Corethron</taxon>
    </lineage>
</organism>
<name>A0A7S1BPY3_9STRA</name>
<dbReference type="AlphaFoldDB" id="A0A7S1BPY3"/>
<dbReference type="EMBL" id="HBFR01029517">
    <property type="protein sequence ID" value="CAD8894262.1"/>
    <property type="molecule type" value="Transcribed_RNA"/>
</dbReference>
<proteinExistence type="predicted"/>